<proteinExistence type="predicted"/>
<accession>A0A0B7BN49</accession>
<gene>
    <name evidence="1" type="primary">ORF197182</name>
</gene>
<dbReference type="AlphaFoldDB" id="A0A0B7BN49"/>
<name>A0A0B7BN49_9EUPU</name>
<sequence length="61" mass="6806">MVGAFLTAAWIERKYSSHNGRVTSAKLSQAYTHTASLAKYLYTENCQPSICQSIPCMSEYP</sequence>
<evidence type="ECO:0000313" key="1">
    <source>
        <dbReference type="EMBL" id="CEK93776.1"/>
    </source>
</evidence>
<reference evidence="1" key="1">
    <citation type="submission" date="2014-12" db="EMBL/GenBank/DDBJ databases">
        <title>Insight into the proteome of Arion vulgaris.</title>
        <authorList>
            <person name="Aradska J."/>
            <person name="Bulat T."/>
            <person name="Smidak R."/>
            <person name="Sarate P."/>
            <person name="Gangsoo J."/>
            <person name="Sialana F."/>
            <person name="Bilban M."/>
            <person name="Lubec G."/>
        </authorList>
    </citation>
    <scope>NUCLEOTIDE SEQUENCE</scope>
    <source>
        <tissue evidence="1">Skin</tissue>
    </source>
</reference>
<dbReference type="EMBL" id="HACG01046911">
    <property type="protein sequence ID" value="CEK93776.1"/>
    <property type="molecule type" value="Transcribed_RNA"/>
</dbReference>
<organism evidence="1">
    <name type="scientific">Arion vulgaris</name>
    <dbReference type="NCBI Taxonomy" id="1028688"/>
    <lineage>
        <taxon>Eukaryota</taxon>
        <taxon>Metazoa</taxon>
        <taxon>Spiralia</taxon>
        <taxon>Lophotrochozoa</taxon>
        <taxon>Mollusca</taxon>
        <taxon>Gastropoda</taxon>
        <taxon>Heterobranchia</taxon>
        <taxon>Euthyneura</taxon>
        <taxon>Panpulmonata</taxon>
        <taxon>Eupulmonata</taxon>
        <taxon>Stylommatophora</taxon>
        <taxon>Helicina</taxon>
        <taxon>Arionoidea</taxon>
        <taxon>Arionidae</taxon>
        <taxon>Arion</taxon>
    </lineage>
</organism>
<protein>
    <submittedName>
        <fullName evidence="1">Uncharacterized protein</fullName>
    </submittedName>
</protein>